<dbReference type="GO" id="GO:0005737">
    <property type="term" value="C:cytoplasm"/>
    <property type="evidence" value="ECO:0007669"/>
    <property type="project" value="TreeGrafter"/>
</dbReference>
<dbReference type="PANTHER" id="PTHR42940">
    <property type="entry name" value="ALCOHOL DEHYDROGENASE 1-RELATED"/>
    <property type="match status" value="1"/>
</dbReference>
<comment type="caution">
    <text evidence="7">The sequence shown here is derived from an EMBL/GenBank/DDBJ whole genome shotgun (WGS) entry which is preliminary data.</text>
</comment>
<dbReference type="Pfam" id="PF08240">
    <property type="entry name" value="ADH_N"/>
    <property type="match status" value="1"/>
</dbReference>
<comment type="similarity">
    <text evidence="2">Belongs to the zinc-containing alcohol dehydrogenase family.</text>
</comment>
<dbReference type="SUPFAM" id="SSF51735">
    <property type="entry name" value="NAD(P)-binding Rossmann-fold domains"/>
    <property type="match status" value="1"/>
</dbReference>
<evidence type="ECO:0000256" key="2">
    <source>
        <dbReference type="ARBA" id="ARBA00008072"/>
    </source>
</evidence>
<accession>A0A3E1NUV2</accession>
<dbReference type="Proteomes" id="UP000261174">
    <property type="component" value="Unassembled WGS sequence"/>
</dbReference>
<evidence type="ECO:0000256" key="4">
    <source>
        <dbReference type="ARBA" id="ARBA00022833"/>
    </source>
</evidence>
<dbReference type="Gene3D" id="3.40.50.720">
    <property type="entry name" value="NAD(P)-binding Rossmann-like Domain"/>
    <property type="match status" value="1"/>
</dbReference>
<gene>
    <name evidence="7" type="ORF">DXN04_27660</name>
</gene>
<evidence type="ECO:0000313" key="7">
    <source>
        <dbReference type="EMBL" id="RFM31686.1"/>
    </source>
</evidence>
<evidence type="ECO:0000259" key="6">
    <source>
        <dbReference type="Pfam" id="PF08240"/>
    </source>
</evidence>
<keyword evidence="4" id="KW-0862">Zinc</keyword>
<dbReference type="Gene3D" id="3.90.180.10">
    <property type="entry name" value="Medium-chain alcohol dehydrogenases, catalytic domain"/>
    <property type="match status" value="1"/>
</dbReference>
<dbReference type="SUPFAM" id="SSF50129">
    <property type="entry name" value="GroES-like"/>
    <property type="match status" value="1"/>
</dbReference>
<name>A0A3E1NUV2_9BACT</name>
<feature type="domain" description="Alcohol dehydrogenase-like N-terminal" evidence="6">
    <location>
        <begin position="25"/>
        <end position="134"/>
    </location>
</feature>
<keyword evidence="3" id="KW-0479">Metal-binding</keyword>
<dbReference type="EC" id="1.-.-.-" evidence="7"/>
<reference evidence="7 8" key="1">
    <citation type="submission" date="2018-08" db="EMBL/GenBank/DDBJ databases">
        <title>Chitinophaga sp. K20C18050901, a novel bacterium isolated from forest soil.</title>
        <authorList>
            <person name="Wang C."/>
        </authorList>
    </citation>
    <scope>NUCLEOTIDE SEQUENCE [LARGE SCALE GENOMIC DNA]</scope>
    <source>
        <strain evidence="7 8">K20C18050901</strain>
    </source>
</reference>
<dbReference type="PANTHER" id="PTHR42940:SF8">
    <property type="entry name" value="VACUOLAR PROTEIN SORTING-ASSOCIATED PROTEIN 11"/>
    <property type="match status" value="1"/>
</dbReference>
<proteinExistence type="inferred from homology"/>
<dbReference type="EMBL" id="QTJV01000013">
    <property type="protein sequence ID" value="RFM31686.1"/>
    <property type="molecule type" value="Genomic_DNA"/>
</dbReference>
<dbReference type="InterPro" id="IPR011032">
    <property type="entry name" value="GroES-like_sf"/>
</dbReference>
<dbReference type="CDD" id="cd08298">
    <property type="entry name" value="CAD2"/>
    <property type="match status" value="1"/>
</dbReference>
<evidence type="ECO:0000256" key="5">
    <source>
        <dbReference type="ARBA" id="ARBA00023002"/>
    </source>
</evidence>
<comment type="cofactor">
    <cofactor evidence="1">
        <name>Zn(2+)</name>
        <dbReference type="ChEBI" id="CHEBI:29105"/>
    </cofactor>
</comment>
<evidence type="ECO:0000256" key="1">
    <source>
        <dbReference type="ARBA" id="ARBA00001947"/>
    </source>
</evidence>
<dbReference type="InterPro" id="IPR014187">
    <property type="entry name" value="ADH_Zn_typ-2"/>
</dbReference>
<dbReference type="InterPro" id="IPR002328">
    <property type="entry name" value="ADH_Zn_CS"/>
</dbReference>
<dbReference type="InterPro" id="IPR013154">
    <property type="entry name" value="ADH-like_N"/>
</dbReference>
<dbReference type="NCBIfam" id="TIGR02822">
    <property type="entry name" value="adh_fam_2"/>
    <property type="match status" value="1"/>
</dbReference>
<dbReference type="PROSITE" id="PS00059">
    <property type="entry name" value="ADH_ZINC"/>
    <property type="match status" value="1"/>
</dbReference>
<dbReference type="GO" id="GO:0004022">
    <property type="term" value="F:alcohol dehydrogenase (NAD+) activity"/>
    <property type="evidence" value="ECO:0007669"/>
    <property type="project" value="TreeGrafter"/>
</dbReference>
<protein>
    <submittedName>
        <fullName evidence="7">Zinc-binding alcohol dehydrogenase family protein</fullName>
        <ecNumber evidence="7">1.-.-.-</ecNumber>
    </submittedName>
</protein>
<keyword evidence="8" id="KW-1185">Reference proteome</keyword>
<sequence>MRAMVLHQVGHPLIPSSIEIPVPAADQLLLRVIACGVCRTDLHIADGELAHSKLPLVPGHEIIGTVVRVGQQVQAFKIGDIVGVPWLAYTCKQCRYCKRHQENLCEHALFTGYTMNGGYAEYTVAYEQYCFPMPAIYANAAGAPLLCAGFIGYRSWNKIREDAENIGIYGFGAAAHILTQIAAFKKKNIYAFTKRGDSLSQMFALDNGAHWAGDATGHSPVKLDAAIIFAPDGGLLPIALRNLDKGGQVICGGIHMSDIPPFPYSHLWEERSIQSVANLTRDDGISLLQIAPQVPVRTTVRTYSLEEANDALNDLRTGKLYGAAVLVL</sequence>
<dbReference type="GO" id="GO:0008270">
    <property type="term" value="F:zinc ion binding"/>
    <property type="evidence" value="ECO:0007669"/>
    <property type="project" value="InterPro"/>
</dbReference>
<dbReference type="AlphaFoldDB" id="A0A3E1NUV2"/>
<evidence type="ECO:0000313" key="8">
    <source>
        <dbReference type="Proteomes" id="UP000261174"/>
    </source>
</evidence>
<dbReference type="InterPro" id="IPR036291">
    <property type="entry name" value="NAD(P)-bd_dom_sf"/>
</dbReference>
<evidence type="ECO:0000256" key="3">
    <source>
        <dbReference type="ARBA" id="ARBA00022723"/>
    </source>
</evidence>
<organism evidence="7 8">
    <name type="scientific">Chitinophaga silvisoli</name>
    <dbReference type="NCBI Taxonomy" id="2291814"/>
    <lineage>
        <taxon>Bacteria</taxon>
        <taxon>Pseudomonadati</taxon>
        <taxon>Bacteroidota</taxon>
        <taxon>Chitinophagia</taxon>
        <taxon>Chitinophagales</taxon>
        <taxon>Chitinophagaceae</taxon>
        <taxon>Chitinophaga</taxon>
    </lineage>
</organism>
<dbReference type="OrthoDB" id="9806940at2"/>
<keyword evidence="5 7" id="KW-0560">Oxidoreductase</keyword>